<dbReference type="GO" id="GO:0033194">
    <property type="term" value="P:response to hydroperoxide"/>
    <property type="evidence" value="ECO:0007669"/>
    <property type="project" value="TreeGrafter"/>
</dbReference>
<organism evidence="2 3">
    <name type="scientific">Achromobacter spanius</name>
    <dbReference type="NCBI Taxonomy" id="217203"/>
    <lineage>
        <taxon>Bacteria</taxon>
        <taxon>Pseudomonadati</taxon>
        <taxon>Pseudomonadota</taxon>
        <taxon>Betaproteobacteria</taxon>
        <taxon>Burkholderiales</taxon>
        <taxon>Alcaligenaceae</taxon>
        <taxon>Achromobacter</taxon>
    </lineage>
</organism>
<reference evidence="2 3" key="1">
    <citation type="submission" date="2018-02" db="EMBL/GenBank/DDBJ databases">
        <title>Draft Genome of Achromobacter spanius stain 6.</title>
        <authorList>
            <person name="Gunasekera T.S."/>
            <person name="Radwan O."/>
            <person name="Ruiz O.N."/>
        </authorList>
    </citation>
    <scope>NUCLEOTIDE SEQUENCE [LARGE SCALE GENOMIC DNA]</scope>
    <source>
        <strain evidence="2 3">6</strain>
    </source>
</reference>
<dbReference type="InterPro" id="IPR005583">
    <property type="entry name" value="YaaA"/>
</dbReference>
<dbReference type="AlphaFoldDB" id="A0A2S5GTL5"/>
<evidence type="ECO:0000313" key="3">
    <source>
        <dbReference type="Proteomes" id="UP000239990"/>
    </source>
</evidence>
<evidence type="ECO:0000313" key="2">
    <source>
        <dbReference type="EMBL" id="PPA76427.1"/>
    </source>
</evidence>
<evidence type="ECO:0000256" key="1">
    <source>
        <dbReference type="HAMAP-Rule" id="MF_00652"/>
    </source>
</evidence>
<dbReference type="PANTHER" id="PTHR30283:SF4">
    <property type="entry name" value="PEROXIDE STRESS RESISTANCE PROTEIN YAAA"/>
    <property type="match status" value="1"/>
</dbReference>
<sequence>MLFLLSPAKKLDYDSPLHIETHTQPLFVDQAAGLIKVLKTKSAEDIAGLMSLSPALSELNAQRYAHWKRSFTQTNSRQAVLAFNGDVYEGLDASSLSAKQLDWAQDHVAILSGLYGVLRPLDLMQPYRLEMGTRLETPKGKNLYEYWGSTIADYLNERLEGKKAPVIVNLASEEYFKSVDLKTLKARVVQCVFQDWKNGAWKIISFHAKRARGLMARYAIQHKVTKPEGLQGFDLEGYAYDASASTDDKLVFRRKLAD</sequence>
<dbReference type="Pfam" id="PF03883">
    <property type="entry name" value="H2O2_YaaD"/>
    <property type="match status" value="1"/>
</dbReference>
<protein>
    <recommendedName>
        <fullName evidence="1">UPF0246 protein C4E15_12305</fullName>
    </recommendedName>
</protein>
<accession>A0A2S5GTL5</accession>
<dbReference type="Proteomes" id="UP000239990">
    <property type="component" value="Unassembled WGS sequence"/>
</dbReference>
<dbReference type="EMBL" id="PREU01000004">
    <property type="protein sequence ID" value="PPA76427.1"/>
    <property type="molecule type" value="Genomic_DNA"/>
</dbReference>
<dbReference type="HAMAP" id="MF_00652">
    <property type="entry name" value="UPF0246"/>
    <property type="match status" value="1"/>
</dbReference>
<dbReference type="PANTHER" id="PTHR30283">
    <property type="entry name" value="PEROXIDE STRESS RESPONSE PROTEIN YAAA"/>
    <property type="match status" value="1"/>
</dbReference>
<dbReference type="NCBIfam" id="NF002542">
    <property type="entry name" value="PRK02101.1-3"/>
    <property type="match status" value="1"/>
</dbReference>
<dbReference type="GO" id="GO:0005829">
    <property type="term" value="C:cytosol"/>
    <property type="evidence" value="ECO:0007669"/>
    <property type="project" value="TreeGrafter"/>
</dbReference>
<name>A0A2S5GTL5_9BURK</name>
<comment type="caution">
    <text evidence="2">The sequence shown here is derived from an EMBL/GenBank/DDBJ whole genome shotgun (WGS) entry which is preliminary data.</text>
</comment>
<comment type="similarity">
    <text evidence="1">Belongs to the UPF0246 family.</text>
</comment>
<dbReference type="RefSeq" id="WP_104143654.1">
    <property type="nucleotide sequence ID" value="NZ_PREU01000004.1"/>
</dbReference>
<dbReference type="OrthoDB" id="9777133at2"/>
<gene>
    <name evidence="2" type="ORF">C4E15_12305</name>
</gene>
<proteinExistence type="inferred from homology"/>